<evidence type="ECO:0000256" key="1">
    <source>
        <dbReference type="SAM" id="Phobius"/>
    </source>
</evidence>
<dbReference type="KEGG" id="sgn:SGRA_2425"/>
<accession>H6L4X8</accession>
<organism evidence="2 3">
    <name type="scientific">Saprospira grandis (strain Lewin)</name>
    <dbReference type="NCBI Taxonomy" id="984262"/>
    <lineage>
        <taxon>Bacteria</taxon>
        <taxon>Pseudomonadati</taxon>
        <taxon>Bacteroidota</taxon>
        <taxon>Saprospiria</taxon>
        <taxon>Saprospirales</taxon>
        <taxon>Saprospiraceae</taxon>
        <taxon>Saprospira</taxon>
    </lineage>
</organism>
<feature type="transmembrane region" description="Helical" evidence="1">
    <location>
        <begin position="6"/>
        <end position="28"/>
    </location>
</feature>
<dbReference type="eggNOG" id="COG2304">
    <property type="taxonomic scope" value="Bacteria"/>
</dbReference>
<evidence type="ECO:0008006" key="4">
    <source>
        <dbReference type="Google" id="ProtNLM"/>
    </source>
</evidence>
<evidence type="ECO:0000313" key="2">
    <source>
        <dbReference type="EMBL" id="AFC25153.1"/>
    </source>
</evidence>
<dbReference type="STRING" id="984262.SGRA_2425"/>
<dbReference type="PANTHER" id="PTHR37947:SF1">
    <property type="entry name" value="BLL2462 PROTEIN"/>
    <property type="match status" value="1"/>
</dbReference>
<feature type="transmembrane region" description="Helical" evidence="1">
    <location>
        <begin position="40"/>
        <end position="60"/>
    </location>
</feature>
<dbReference type="HOGENOM" id="CLU_025060_0_0_10"/>
<keyword evidence="3" id="KW-1185">Reference proteome</keyword>
<dbReference type="PANTHER" id="PTHR37947">
    <property type="entry name" value="BLL2462 PROTEIN"/>
    <property type="match status" value="1"/>
</dbReference>
<reference evidence="2 3" key="1">
    <citation type="journal article" date="2012" name="Stand. Genomic Sci.">
        <title>Complete genome sequencing and analysis of Saprospira grandis str. Lewin, a predatory marine bacterium.</title>
        <authorList>
            <person name="Saw J.H."/>
            <person name="Yuryev A."/>
            <person name="Kanbe M."/>
            <person name="Hou S."/>
            <person name="Young A.G."/>
            <person name="Aizawa S."/>
            <person name="Alam M."/>
        </authorList>
    </citation>
    <scope>NUCLEOTIDE SEQUENCE [LARGE SCALE GENOMIC DNA]</scope>
    <source>
        <strain evidence="2 3">Lewin</strain>
    </source>
</reference>
<feature type="transmembrane region" description="Helical" evidence="1">
    <location>
        <begin position="668"/>
        <end position="686"/>
    </location>
</feature>
<dbReference type="EMBL" id="CP002831">
    <property type="protein sequence ID" value="AFC25153.1"/>
    <property type="molecule type" value="Genomic_DNA"/>
</dbReference>
<keyword evidence="1" id="KW-0472">Membrane</keyword>
<gene>
    <name evidence="2" type="ordered locus">SGRA_2425</name>
</gene>
<dbReference type="RefSeq" id="WP_015692766.1">
    <property type="nucleotide sequence ID" value="NC_016940.1"/>
</dbReference>
<keyword evidence="1" id="KW-0812">Transmembrane</keyword>
<dbReference type="AlphaFoldDB" id="H6L4X8"/>
<sequence length="693" mass="78601">MNIVFQYPTYFILFCLLTAAAYAAALYLKDRRFGEATRWLNPLLMGLRFLAVFIICLLLLEPVMRNRVVEQKKPIVVLAQDQSSSLVDEVDSAKYAAQIRALQEKLGADYELETYAFGQEVRPGIDFKFTDPSSNLSALMQELSALYGNQDLATVILASDGIYNQGNNPIYAAGQLNTPIYTIALGDSLPKKDLYIKEVYNNQIAYLGDKFSVQLDVAANNCAGQLSRLELRQGQRVLYQENINIKEKDFFQTIEFELPADKVGLQSYELSLSPVEGEYSKSNNRKKIYIEVLDARQKILLLAHSPHPDLGVFRRVVEGNKNYEIELAYPKDFKGRLKDYDLVLLHQLPSAVYPITAQLNALKKDKIPHAFVVGAQTDLAAYNQAQNLLSIRALGNGDANEVTPIAAPNFRAFTLNEKWADIGAQLPPMQAPFGEFTARGDADILFKQRVGSVSTDYPLLLVGEEGNLRQGVLAAEGLWKWRIFDYVQHKNFDLFDELISQTIQYLSVKADKRRFRAMATQSVYGENERIRFAAELYNSSYERVNEPDAFLNIYDEEGKEFNFTLAKNEKQAYALDAGIFPEGNYRFKAKTSYNGESFTAEGQFSVQALQLERFETQARHDLLYAMSEQTGGKLYFSDQLDQLAAEIDQKGLAKPVLFDSLKTQGLIHLKWIFFLILGLLSLEWFLRRYYGSY</sequence>
<protein>
    <recommendedName>
        <fullName evidence="4">VWA domain-containing protein</fullName>
    </recommendedName>
</protein>
<proteinExistence type="predicted"/>
<name>H6L4X8_SAPGL</name>
<dbReference type="OrthoDB" id="9763076at2"/>
<keyword evidence="1" id="KW-1133">Transmembrane helix</keyword>
<evidence type="ECO:0000313" key="3">
    <source>
        <dbReference type="Proteomes" id="UP000007519"/>
    </source>
</evidence>
<dbReference type="Proteomes" id="UP000007519">
    <property type="component" value="Chromosome"/>
</dbReference>